<keyword evidence="3" id="KW-1185">Reference proteome</keyword>
<dbReference type="OrthoDB" id="3697173at2"/>
<name>A0A1H1X8W6_9ACTN</name>
<organism evidence="2 3">
    <name type="scientific">Actinoplanes derwentensis</name>
    <dbReference type="NCBI Taxonomy" id="113562"/>
    <lineage>
        <taxon>Bacteria</taxon>
        <taxon>Bacillati</taxon>
        <taxon>Actinomycetota</taxon>
        <taxon>Actinomycetes</taxon>
        <taxon>Micromonosporales</taxon>
        <taxon>Micromonosporaceae</taxon>
        <taxon>Actinoplanes</taxon>
    </lineage>
</organism>
<reference evidence="2 3" key="1">
    <citation type="submission" date="2016-10" db="EMBL/GenBank/DDBJ databases">
        <authorList>
            <person name="de Groot N.N."/>
        </authorList>
    </citation>
    <scope>NUCLEOTIDE SEQUENCE [LARGE SCALE GENOMIC DNA]</scope>
    <source>
        <strain evidence="2 3">DSM 43941</strain>
    </source>
</reference>
<gene>
    <name evidence="2" type="ORF">SAMN04489716_2386</name>
</gene>
<feature type="transmembrane region" description="Helical" evidence="1">
    <location>
        <begin position="38"/>
        <end position="61"/>
    </location>
</feature>
<feature type="transmembrane region" description="Helical" evidence="1">
    <location>
        <begin position="127"/>
        <end position="144"/>
    </location>
</feature>
<keyword evidence="1" id="KW-0812">Transmembrane</keyword>
<accession>A0A1H1X8W6</accession>
<sequence>MFAENVRDVAVNAAVLGFFASGWFGWAQEAPPRHWRRFLLAGSVAAVLTVVAGVLLAWRHWTGGTVFDEDTSRTFGIVVGIEFGVAALGAVLLAVLRRRDWTPAWIAFVVGVHLFPVAVIIEFPAIHVAGALITLVALAGIPVARSRGLNPSAVVGAGTGTVLLAGAVVSAAVAALS</sequence>
<dbReference type="RefSeq" id="WP_092544234.1">
    <property type="nucleotide sequence ID" value="NZ_BOMJ01000087.1"/>
</dbReference>
<feature type="transmembrane region" description="Helical" evidence="1">
    <location>
        <begin position="103"/>
        <end position="121"/>
    </location>
</feature>
<evidence type="ECO:0000313" key="2">
    <source>
        <dbReference type="EMBL" id="SDT05787.1"/>
    </source>
</evidence>
<dbReference type="STRING" id="113562.SAMN04489716_2386"/>
<feature type="transmembrane region" description="Helical" evidence="1">
    <location>
        <begin position="73"/>
        <end position="96"/>
    </location>
</feature>
<evidence type="ECO:0000313" key="3">
    <source>
        <dbReference type="Proteomes" id="UP000198688"/>
    </source>
</evidence>
<feature type="transmembrane region" description="Helical" evidence="1">
    <location>
        <begin position="6"/>
        <end position="26"/>
    </location>
</feature>
<proteinExistence type="predicted"/>
<dbReference type="Proteomes" id="UP000198688">
    <property type="component" value="Chromosome I"/>
</dbReference>
<dbReference type="EMBL" id="LT629758">
    <property type="protein sequence ID" value="SDT05787.1"/>
    <property type="molecule type" value="Genomic_DNA"/>
</dbReference>
<feature type="transmembrane region" description="Helical" evidence="1">
    <location>
        <begin position="153"/>
        <end position="176"/>
    </location>
</feature>
<evidence type="ECO:0008006" key="4">
    <source>
        <dbReference type="Google" id="ProtNLM"/>
    </source>
</evidence>
<evidence type="ECO:0000256" key="1">
    <source>
        <dbReference type="SAM" id="Phobius"/>
    </source>
</evidence>
<keyword evidence="1" id="KW-0472">Membrane</keyword>
<dbReference type="AlphaFoldDB" id="A0A1H1X8W6"/>
<protein>
    <recommendedName>
        <fullName evidence="4">MYXO-CTERM domain-containing protein</fullName>
    </recommendedName>
</protein>
<keyword evidence="1" id="KW-1133">Transmembrane helix</keyword>